<proteinExistence type="predicted"/>
<evidence type="ECO:0000313" key="3">
    <source>
        <dbReference type="EMBL" id="MSB48513.1"/>
    </source>
</evidence>
<organism evidence="3 4">
    <name type="scientific">Flavonifractor plautii</name>
    <name type="common">Fusobacterium plautii</name>
    <dbReference type="NCBI Taxonomy" id="292800"/>
    <lineage>
        <taxon>Bacteria</taxon>
        <taxon>Bacillati</taxon>
        <taxon>Bacillota</taxon>
        <taxon>Clostridia</taxon>
        <taxon>Eubacteriales</taxon>
        <taxon>Oscillospiraceae</taxon>
        <taxon>Flavonifractor</taxon>
    </lineage>
</organism>
<feature type="transmembrane region" description="Helical" evidence="1">
    <location>
        <begin position="12"/>
        <end position="31"/>
    </location>
</feature>
<dbReference type="Proteomes" id="UP000429811">
    <property type="component" value="Unassembled WGS sequence"/>
</dbReference>
<dbReference type="Proteomes" id="UP001211173">
    <property type="component" value="Unassembled WGS sequence"/>
</dbReference>
<dbReference type="RefSeq" id="WP_131971165.1">
    <property type="nucleotide sequence ID" value="NZ_BAABXT010000001.1"/>
</dbReference>
<evidence type="ECO:0000256" key="1">
    <source>
        <dbReference type="SAM" id="Phobius"/>
    </source>
</evidence>
<comment type="caution">
    <text evidence="3">The sequence shown here is derived from an EMBL/GenBank/DDBJ whole genome shotgun (WGS) entry which is preliminary data.</text>
</comment>
<dbReference type="AlphaFoldDB" id="A0A6I2RHG1"/>
<name>A0A6I2RHG1_FLAPL</name>
<reference evidence="2" key="2">
    <citation type="submission" date="2023-01" db="EMBL/GenBank/DDBJ databases">
        <title>Human gut microbiome strain richness.</title>
        <authorList>
            <person name="Chen-Liaw A."/>
        </authorList>
    </citation>
    <scope>NUCLEOTIDE SEQUENCE</scope>
    <source>
        <strain evidence="2">1001287st1_F4_1001285I_161205</strain>
    </source>
</reference>
<accession>A0A6I2RHG1</accession>
<evidence type="ECO:0000313" key="2">
    <source>
        <dbReference type="EMBL" id="MDB7932285.1"/>
    </source>
</evidence>
<dbReference type="EMBL" id="WKPO01000008">
    <property type="protein sequence ID" value="MSB48513.1"/>
    <property type="molecule type" value="Genomic_DNA"/>
</dbReference>
<feature type="transmembrane region" description="Helical" evidence="1">
    <location>
        <begin position="38"/>
        <end position="56"/>
    </location>
</feature>
<reference evidence="3 4" key="1">
    <citation type="journal article" date="2019" name="Nat. Med.">
        <title>A library of human gut bacterial isolates paired with longitudinal multiomics data enables mechanistic microbiome research.</title>
        <authorList>
            <person name="Poyet M."/>
            <person name="Groussin M."/>
            <person name="Gibbons S.M."/>
            <person name="Avila-Pacheco J."/>
            <person name="Jiang X."/>
            <person name="Kearney S.M."/>
            <person name="Perrotta A.R."/>
            <person name="Berdy B."/>
            <person name="Zhao S."/>
            <person name="Lieberman T.D."/>
            <person name="Swanson P.K."/>
            <person name="Smith M."/>
            <person name="Roesemann S."/>
            <person name="Alexander J.E."/>
            <person name="Rich S.A."/>
            <person name="Livny J."/>
            <person name="Vlamakis H."/>
            <person name="Clish C."/>
            <person name="Bullock K."/>
            <person name="Deik A."/>
            <person name="Scott J."/>
            <person name="Pierce K.A."/>
            <person name="Xavier R.J."/>
            <person name="Alm E.J."/>
        </authorList>
    </citation>
    <scope>NUCLEOTIDE SEQUENCE [LARGE SCALE GENOMIC DNA]</scope>
    <source>
        <strain evidence="3 4">BIOML-A5</strain>
    </source>
</reference>
<keyword evidence="1" id="KW-1133">Transmembrane helix</keyword>
<evidence type="ECO:0008006" key="5">
    <source>
        <dbReference type="Google" id="ProtNLM"/>
    </source>
</evidence>
<evidence type="ECO:0000313" key="4">
    <source>
        <dbReference type="Proteomes" id="UP000429811"/>
    </source>
</evidence>
<sequence>MKPSADTSLNWYFYILYSAFIWGYVVVRLLCGYSWDNILPVLIVWFLTCIAWYVNWSLYTIKRLELENEHLRSEMEETSSKKEGNDL</sequence>
<protein>
    <recommendedName>
        <fullName evidence="5">Conjugal transfer protein</fullName>
    </recommendedName>
</protein>
<dbReference type="EMBL" id="JAQLWV010000004">
    <property type="protein sequence ID" value="MDB7932285.1"/>
    <property type="molecule type" value="Genomic_DNA"/>
</dbReference>
<keyword evidence="1" id="KW-0472">Membrane</keyword>
<keyword evidence="1" id="KW-0812">Transmembrane</keyword>
<gene>
    <name evidence="3" type="ORF">GKE90_07330</name>
    <name evidence="2" type="ORF">PNE06_04280</name>
</gene>